<sequence>MAAGPRFAVFATDGQNKALRVARAWGRDQDAWLRDEYD</sequence>
<reference evidence="1" key="1">
    <citation type="submission" date="2020-02" db="EMBL/GenBank/DDBJ databases">
        <authorList>
            <person name="Meier V. D."/>
        </authorList>
    </citation>
    <scope>NUCLEOTIDE SEQUENCE</scope>
    <source>
        <strain evidence="1">AVDCRST_MAG01</strain>
    </source>
</reference>
<accession>A0A6J4QCG2</accession>
<name>A0A6J4QCG2_9ACTN</name>
<dbReference type="EMBL" id="CADCUW010000411">
    <property type="protein sequence ID" value="CAA9434094.1"/>
    <property type="molecule type" value="Genomic_DNA"/>
</dbReference>
<proteinExistence type="predicted"/>
<organism evidence="1">
    <name type="scientific">uncultured Rubrobacteraceae bacterium</name>
    <dbReference type="NCBI Taxonomy" id="349277"/>
    <lineage>
        <taxon>Bacteria</taxon>
        <taxon>Bacillati</taxon>
        <taxon>Actinomycetota</taxon>
        <taxon>Rubrobacteria</taxon>
        <taxon>Rubrobacterales</taxon>
        <taxon>Rubrobacteraceae</taxon>
        <taxon>environmental samples</taxon>
    </lineage>
</organism>
<protein>
    <submittedName>
        <fullName evidence="1">Uncharacterized protein</fullName>
    </submittedName>
</protein>
<gene>
    <name evidence="1" type="ORF">AVDCRST_MAG01-01-3133</name>
</gene>
<dbReference type="AlphaFoldDB" id="A0A6J4QCG2"/>
<evidence type="ECO:0000313" key="1">
    <source>
        <dbReference type="EMBL" id="CAA9434094.1"/>
    </source>
</evidence>